<keyword evidence="3" id="KW-1185">Reference proteome</keyword>
<name>A0A7K0CJS9_9ACTN</name>
<dbReference type="AlphaFoldDB" id="A0A7K0CJS9"/>
<accession>A0A7K0CJS9</accession>
<feature type="region of interest" description="Disordered" evidence="1">
    <location>
        <begin position="54"/>
        <end position="78"/>
    </location>
</feature>
<comment type="caution">
    <text evidence="2">The sequence shown here is derived from an EMBL/GenBank/DDBJ whole genome shotgun (WGS) entry which is preliminary data.</text>
</comment>
<sequence length="78" mass="7942">MRIQTVTGHAGTEGAAAPPLPDLSGVDLRTLRGLRTPQLDAAVEFLLTCGAGAEEGYAQPDDDDKEDKTLPAGGGPPA</sequence>
<evidence type="ECO:0000313" key="2">
    <source>
        <dbReference type="EMBL" id="MQY13661.1"/>
    </source>
</evidence>
<evidence type="ECO:0000256" key="1">
    <source>
        <dbReference type="SAM" id="MobiDB-lite"/>
    </source>
</evidence>
<proteinExistence type="predicted"/>
<evidence type="ECO:0000313" key="3">
    <source>
        <dbReference type="Proteomes" id="UP000466345"/>
    </source>
</evidence>
<evidence type="ECO:0008006" key="4">
    <source>
        <dbReference type="Google" id="ProtNLM"/>
    </source>
</evidence>
<dbReference type="EMBL" id="WEGJ01000014">
    <property type="protein sequence ID" value="MQY13661.1"/>
    <property type="molecule type" value="Genomic_DNA"/>
</dbReference>
<gene>
    <name evidence="2" type="ORF">SRB5_38110</name>
</gene>
<feature type="region of interest" description="Disordered" evidence="1">
    <location>
        <begin position="1"/>
        <end position="23"/>
    </location>
</feature>
<dbReference type="RefSeq" id="WP_153453593.1">
    <property type="nucleotide sequence ID" value="NZ_WEGJ01000014.1"/>
</dbReference>
<organism evidence="2 3">
    <name type="scientific">Streptomyces smaragdinus</name>
    <dbReference type="NCBI Taxonomy" id="2585196"/>
    <lineage>
        <taxon>Bacteria</taxon>
        <taxon>Bacillati</taxon>
        <taxon>Actinomycetota</taxon>
        <taxon>Actinomycetes</taxon>
        <taxon>Kitasatosporales</taxon>
        <taxon>Streptomycetaceae</taxon>
        <taxon>Streptomyces</taxon>
    </lineage>
</organism>
<dbReference type="OrthoDB" id="4247800at2"/>
<protein>
    <recommendedName>
        <fullName evidence="4">FXSXX-COOH protein</fullName>
    </recommendedName>
</protein>
<reference evidence="2 3" key="1">
    <citation type="submission" date="2019-10" db="EMBL/GenBank/DDBJ databases">
        <title>Streptomyces smaragdinus sp. nov. and Streptomyces fabii sp. nov., isolated from the gut of fungus growing-termite Macrotermes natalensis.</title>
        <authorList>
            <person name="Schwitalla J."/>
            <person name="Benndorf R."/>
            <person name="Martin K."/>
            <person name="De Beer W."/>
            <person name="Kaster A.-K."/>
            <person name="Vollmers J."/>
            <person name="Poulsen M."/>
            <person name="Beemelmanns C."/>
        </authorList>
    </citation>
    <scope>NUCLEOTIDE SEQUENCE [LARGE SCALE GENOMIC DNA]</scope>
    <source>
        <strain evidence="2 3">RB5</strain>
    </source>
</reference>
<dbReference type="Proteomes" id="UP000466345">
    <property type="component" value="Unassembled WGS sequence"/>
</dbReference>